<evidence type="ECO:0000313" key="1">
    <source>
        <dbReference type="EMBL" id="KAH7864077.1"/>
    </source>
</evidence>
<name>A0ACB7ZF61_9ERIC</name>
<dbReference type="Proteomes" id="UP000828048">
    <property type="component" value="Chromosome 12"/>
</dbReference>
<dbReference type="EMBL" id="CM037162">
    <property type="protein sequence ID" value="KAH7864077.1"/>
    <property type="molecule type" value="Genomic_DNA"/>
</dbReference>
<sequence>MEINPPSQDNSDHVVLISDSTYDEDHHHHQQQQQQGGQKSQVRSYECTFCKRGFSNAQALGGHMNIHRKDKAKLKQSSSNPTPNHLPPKNWPWIFSDPKSIDRATPTMFRHGQSTTSSTTHFGQHQQFPWYSETRRYENQESGGRGFFASSSQEKVVVGEDNLDLELRLGHGPSHEDHSPGATGRDVMIDGDNGGGVGGWPLMNISSEFFSSVIRAFEFSCRSLEVVVLLGLWWLPGGDDWQFWGRLKIF</sequence>
<proteinExistence type="predicted"/>
<gene>
    <name evidence="1" type="ORF">Vadar_025461</name>
</gene>
<accession>A0ACB7ZF61</accession>
<evidence type="ECO:0000313" key="2">
    <source>
        <dbReference type="Proteomes" id="UP000828048"/>
    </source>
</evidence>
<reference evidence="1 2" key="1">
    <citation type="journal article" date="2021" name="Hortic Res">
        <title>High-quality reference genome and annotation aids understanding of berry development for evergreen blueberry (Vaccinium darrowii).</title>
        <authorList>
            <person name="Yu J."/>
            <person name="Hulse-Kemp A.M."/>
            <person name="Babiker E."/>
            <person name="Staton M."/>
        </authorList>
    </citation>
    <scope>NUCLEOTIDE SEQUENCE [LARGE SCALE GENOMIC DNA]</scope>
    <source>
        <strain evidence="2">cv. NJ 8807/NJ 8810</strain>
        <tissue evidence="1">Young leaf</tissue>
    </source>
</reference>
<organism evidence="1 2">
    <name type="scientific">Vaccinium darrowii</name>
    <dbReference type="NCBI Taxonomy" id="229202"/>
    <lineage>
        <taxon>Eukaryota</taxon>
        <taxon>Viridiplantae</taxon>
        <taxon>Streptophyta</taxon>
        <taxon>Embryophyta</taxon>
        <taxon>Tracheophyta</taxon>
        <taxon>Spermatophyta</taxon>
        <taxon>Magnoliopsida</taxon>
        <taxon>eudicotyledons</taxon>
        <taxon>Gunneridae</taxon>
        <taxon>Pentapetalae</taxon>
        <taxon>asterids</taxon>
        <taxon>Ericales</taxon>
        <taxon>Ericaceae</taxon>
        <taxon>Vaccinioideae</taxon>
        <taxon>Vaccinieae</taxon>
        <taxon>Vaccinium</taxon>
    </lineage>
</organism>
<protein>
    <submittedName>
        <fullName evidence="1">Uncharacterized protein</fullName>
    </submittedName>
</protein>
<comment type="caution">
    <text evidence="1">The sequence shown here is derived from an EMBL/GenBank/DDBJ whole genome shotgun (WGS) entry which is preliminary data.</text>
</comment>
<keyword evidence="2" id="KW-1185">Reference proteome</keyword>